<evidence type="ECO:0000313" key="2">
    <source>
        <dbReference type="EMBL" id="XDQ49991.1"/>
    </source>
</evidence>
<dbReference type="Pfam" id="PF05331">
    <property type="entry name" value="DUF742"/>
    <property type="match status" value="1"/>
</dbReference>
<accession>A0AB39R600</accession>
<organism evidence="2">
    <name type="scientific">Streptomyces sp. R39</name>
    <dbReference type="NCBI Taxonomy" id="3238631"/>
    <lineage>
        <taxon>Bacteria</taxon>
        <taxon>Bacillati</taxon>
        <taxon>Actinomycetota</taxon>
        <taxon>Actinomycetes</taxon>
        <taxon>Kitasatosporales</taxon>
        <taxon>Streptomycetaceae</taxon>
        <taxon>Streptomyces</taxon>
    </lineage>
</organism>
<gene>
    <name evidence="2" type="ORF">AB5J52_48605</name>
</gene>
<protein>
    <submittedName>
        <fullName evidence="2">DUF742 domain-containing protein</fullName>
    </submittedName>
</protein>
<dbReference type="EMBL" id="CP163442">
    <property type="protein sequence ID" value="XDQ49991.1"/>
    <property type="molecule type" value="Genomic_DNA"/>
</dbReference>
<geneLocation type="plasmid" evidence="2">
    <name>unnamed1</name>
</geneLocation>
<name>A0AB39R600_9ACTN</name>
<dbReference type="RefSeq" id="WP_369228514.1">
    <property type="nucleotide sequence ID" value="NZ_CP163442.1"/>
</dbReference>
<sequence>MPARSGTKWCCWPTRCGAISGTRAVPRARLDDMASSTPRGDDGSEGPASARPYVVSGGRTEAKHMLDLMACVRATSQAAHAPGLTHQHLKVLAACRAAGDTESVTVGDVVTAVPYPLLVARILLSDLIESGAVVHRLTVVTGEPPSPELLQRFRRALINWNAPHPTSGKSGRAC</sequence>
<reference evidence="2" key="1">
    <citation type="submission" date="2024-07" db="EMBL/GenBank/DDBJ databases">
        <authorList>
            <person name="Yu S.T."/>
        </authorList>
    </citation>
    <scope>NUCLEOTIDE SEQUENCE</scope>
    <source>
        <strain evidence="2">R39</strain>
        <plasmid evidence="2">unnamed1</plasmid>
    </source>
</reference>
<evidence type="ECO:0000256" key="1">
    <source>
        <dbReference type="SAM" id="MobiDB-lite"/>
    </source>
</evidence>
<dbReference type="PANTHER" id="PTHR36221:SF1">
    <property type="entry name" value="DUF742 DOMAIN-CONTAINING PROTEIN"/>
    <property type="match status" value="1"/>
</dbReference>
<proteinExistence type="predicted"/>
<dbReference type="InterPro" id="IPR007995">
    <property type="entry name" value="DUF742"/>
</dbReference>
<keyword evidence="2" id="KW-0614">Plasmid</keyword>
<dbReference type="AlphaFoldDB" id="A0AB39R600"/>
<feature type="region of interest" description="Disordered" evidence="1">
    <location>
        <begin position="27"/>
        <end position="54"/>
    </location>
</feature>
<dbReference type="PANTHER" id="PTHR36221">
    <property type="entry name" value="DUF742 DOMAIN-CONTAINING PROTEIN"/>
    <property type="match status" value="1"/>
</dbReference>